<reference evidence="5 6" key="1">
    <citation type="journal article" date="2014" name="PLoS Genet.">
        <title>Analysis of the Phlebiopsis gigantea genome, transcriptome and secretome provides insight into its pioneer colonization strategies of wood.</title>
        <authorList>
            <person name="Hori C."/>
            <person name="Ishida T."/>
            <person name="Igarashi K."/>
            <person name="Samejima M."/>
            <person name="Suzuki H."/>
            <person name="Master E."/>
            <person name="Ferreira P."/>
            <person name="Ruiz-Duenas F.J."/>
            <person name="Held B."/>
            <person name="Canessa P."/>
            <person name="Larrondo L.F."/>
            <person name="Schmoll M."/>
            <person name="Druzhinina I.S."/>
            <person name="Kubicek C.P."/>
            <person name="Gaskell J.A."/>
            <person name="Kersten P."/>
            <person name="St John F."/>
            <person name="Glasner J."/>
            <person name="Sabat G."/>
            <person name="Splinter BonDurant S."/>
            <person name="Syed K."/>
            <person name="Yadav J."/>
            <person name="Mgbeahuruike A.C."/>
            <person name="Kovalchuk A."/>
            <person name="Asiegbu F.O."/>
            <person name="Lackner G."/>
            <person name="Hoffmeister D."/>
            <person name="Rencoret J."/>
            <person name="Gutierrez A."/>
            <person name="Sun H."/>
            <person name="Lindquist E."/>
            <person name="Barry K."/>
            <person name="Riley R."/>
            <person name="Grigoriev I.V."/>
            <person name="Henrissat B."/>
            <person name="Kues U."/>
            <person name="Berka R.M."/>
            <person name="Martinez A.T."/>
            <person name="Covert S.F."/>
            <person name="Blanchette R.A."/>
            <person name="Cullen D."/>
        </authorList>
    </citation>
    <scope>NUCLEOTIDE SEQUENCE [LARGE SCALE GENOMIC DNA]</scope>
    <source>
        <strain evidence="5 6">11061_1 CR5-6</strain>
    </source>
</reference>
<dbReference type="GO" id="GO:0016538">
    <property type="term" value="F:cyclin-dependent protein serine/threonine kinase regulator activity"/>
    <property type="evidence" value="ECO:0007669"/>
    <property type="project" value="InterPro"/>
</dbReference>
<keyword evidence="6" id="KW-1185">Reference proteome</keyword>
<dbReference type="InterPro" id="IPR031658">
    <property type="entry name" value="Cyclin_C_2"/>
</dbReference>
<evidence type="ECO:0000259" key="4">
    <source>
        <dbReference type="SMART" id="SM00385"/>
    </source>
</evidence>
<organism evidence="5 6">
    <name type="scientific">Phlebiopsis gigantea (strain 11061_1 CR5-6)</name>
    <name type="common">White-rot fungus</name>
    <name type="synonym">Peniophora gigantea</name>
    <dbReference type="NCBI Taxonomy" id="745531"/>
    <lineage>
        <taxon>Eukaryota</taxon>
        <taxon>Fungi</taxon>
        <taxon>Dikarya</taxon>
        <taxon>Basidiomycota</taxon>
        <taxon>Agaricomycotina</taxon>
        <taxon>Agaricomycetes</taxon>
        <taxon>Polyporales</taxon>
        <taxon>Phanerochaetaceae</taxon>
        <taxon>Phlebiopsis</taxon>
    </lineage>
</organism>
<dbReference type="InterPro" id="IPR006671">
    <property type="entry name" value="Cyclin_N"/>
</dbReference>
<sequence length="345" mass="38567">MNGGEDYKAPRVPLYEGGTQYRHWRFSPEQLADTRASLNAVAVTGIRDAFEADLPGSSSQVSFLHAEEERLLVKLYVGKVTQLCGHFRFPDEVEATAMTYLKRFYLKNTVMDWHPKNVMLTALFLATKTTNHPISLDSYTARIPKTAPSDVLDLEFLVAQSLGFDFAVWHAHRALWGLWLDIQSLPDIPMDDLRRAYDTALTHVRASRLTDAEFVYTPSQIALACLFIASPALASAWLRSKSGQGGDDPALAILEPIRAMITTEGSPPNVEAVREVDRRLKLCKNPEKVPGSNAYNKRLAEKLRKADEKRLRKAEMIRKAMEDGDPFGSALAGQADLDDEDDDDE</sequence>
<dbReference type="PANTHER" id="PTHR10026">
    <property type="entry name" value="CYCLIN"/>
    <property type="match status" value="1"/>
</dbReference>
<dbReference type="InterPro" id="IPR043198">
    <property type="entry name" value="Cyclin/Ssn8"/>
</dbReference>
<dbReference type="SUPFAM" id="SSF47954">
    <property type="entry name" value="Cyclin-like"/>
    <property type="match status" value="2"/>
</dbReference>
<evidence type="ECO:0000256" key="1">
    <source>
        <dbReference type="ARBA" id="ARBA00023127"/>
    </source>
</evidence>
<dbReference type="AlphaFoldDB" id="A0A0C3S7R0"/>
<dbReference type="Proteomes" id="UP000053257">
    <property type="component" value="Unassembled WGS sequence"/>
</dbReference>
<feature type="region of interest" description="Disordered" evidence="3">
    <location>
        <begin position="318"/>
        <end position="345"/>
    </location>
</feature>
<accession>A0A0C3S7R0</accession>
<keyword evidence="1 2" id="KW-0195">Cyclin</keyword>
<feature type="compositionally biased region" description="Acidic residues" evidence="3">
    <location>
        <begin position="336"/>
        <end position="345"/>
    </location>
</feature>
<protein>
    <recommendedName>
        <fullName evidence="4">Cyclin-like domain-containing protein</fullName>
    </recommendedName>
</protein>
<dbReference type="Pfam" id="PF00134">
    <property type="entry name" value="Cyclin_N"/>
    <property type="match status" value="1"/>
</dbReference>
<evidence type="ECO:0000313" key="5">
    <source>
        <dbReference type="EMBL" id="KIP12586.1"/>
    </source>
</evidence>
<dbReference type="STRING" id="745531.A0A0C3S7R0"/>
<evidence type="ECO:0000256" key="2">
    <source>
        <dbReference type="RuleBase" id="RU000383"/>
    </source>
</evidence>
<name>A0A0C3S7R0_PHLG1</name>
<evidence type="ECO:0000313" key="6">
    <source>
        <dbReference type="Proteomes" id="UP000053257"/>
    </source>
</evidence>
<dbReference type="InterPro" id="IPR013763">
    <property type="entry name" value="Cyclin-like_dom"/>
</dbReference>
<dbReference type="Pfam" id="PF16899">
    <property type="entry name" value="Cyclin_C_2"/>
    <property type="match status" value="1"/>
</dbReference>
<dbReference type="SMART" id="SM00385">
    <property type="entry name" value="CYCLIN"/>
    <property type="match status" value="1"/>
</dbReference>
<dbReference type="InterPro" id="IPR036915">
    <property type="entry name" value="Cyclin-like_sf"/>
</dbReference>
<dbReference type="GO" id="GO:0006357">
    <property type="term" value="P:regulation of transcription by RNA polymerase II"/>
    <property type="evidence" value="ECO:0007669"/>
    <property type="project" value="InterPro"/>
</dbReference>
<dbReference type="EMBL" id="KN840439">
    <property type="protein sequence ID" value="KIP12586.1"/>
    <property type="molecule type" value="Genomic_DNA"/>
</dbReference>
<comment type="similarity">
    <text evidence="2">Belongs to the cyclin family.</text>
</comment>
<dbReference type="Gene3D" id="1.10.472.10">
    <property type="entry name" value="Cyclin-like"/>
    <property type="match status" value="2"/>
</dbReference>
<dbReference type="HOGENOM" id="CLU_022620_4_0_1"/>
<feature type="domain" description="Cyclin-like" evidence="4">
    <location>
        <begin position="78"/>
        <end position="160"/>
    </location>
</feature>
<evidence type="ECO:0000256" key="3">
    <source>
        <dbReference type="SAM" id="MobiDB-lite"/>
    </source>
</evidence>
<dbReference type="CDD" id="cd20524">
    <property type="entry name" value="CYCLIN_CCNH_rpt1"/>
    <property type="match status" value="1"/>
</dbReference>
<dbReference type="CDD" id="cd20525">
    <property type="entry name" value="CYCLIN_CCNH_rpt2"/>
    <property type="match status" value="1"/>
</dbReference>
<gene>
    <name evidence="5" type="ORF">PHLGIDRAFT_27364</name>
</gene>
<dbReference type="OrthoDB" id="340962at2759"/>
<proteinExistence type="inferred from homology"/>